<name>A0A917XFJ4_9ACTN</name>
<dbReference type="PROSITE" id="PS50043">
    <property type="entry name" value="HTH_LUXR_2"/>
    <property type="match status" value="1"/>
</dbReference>
<feature type="domain" description="Response regulatory" evidence="7">
    <location>
        <begin position="4"/>
        <end position="122"/>
    </location>
</feature>
<comment type="caution">
    <text evidence="8">The sequence shown here is derived from an EMBL/GenBank/DDBJ whole genome shotgun (WGS) entry which is preliminary data.</text>
</comment>
<dbReference type="RefSeq" id="WP_189265176.1">
    <property type="nucleotide sequence ID" value="NZ_BMML01000012.1"/>
</dbReference>
<proteinExistence type="predicted"/>
<sequence>MTIRVLLADDQALLRATFRILIDSCADMEVVAEATDGAEAVARTREHRPDVVLMDIRMPGTDGLAATAAVCADPELSGVRVLILTTFEVDEYVAQALRSGASGFLGKDVTAEALLAGIRTVAAGESLLSPTATRTLITRFLATPAPGVRLAAPERLRVLTAREREVMALAAEGRSNEEIAEKLFVSPLTVRTHIHRAMTKLDARDRAQLVVMAYQSGLVQPPPPEPDA</sequence>
<reference evidence="8" key="2">
    <citation type="submission" date="2020-09" db="EMBL/GenBank/DDBJ databases">
        <authorList>
            <person name="Sun Q."/>
            <person name="Zhou Y."/>
        </authorList>
    </citation>
    <scope>NUCLEOTIDE SEQUENCE</scope>
    <source>
        <strain evidence="8">CGMCC 4.7110</strain>
    </source>
</reference>
<keyword evidence="2" id="KW-0805">Transcription regulation</keyword>
<dbReference type="Gene3D" id="3.40.50.2300">
    <property type="match status" value="1"/>
</dbReference>
<evidence type="ECO:0000259" key="7">
    <source>
        <dbReference type="PROSITE" id="PS50110"/>
    </source>
</evidence>
<dbReference type="GO" id="GO:0000160">
    <property type="term" value="P:phosphorelay signal transduction system"/>
    <property type="evidence" value="ECO:0007669"/>
    <property type="project" value="InterPro"/>
</dbReference>
<dbReference type="InterPro" id="IPR000792">
    <property type="entry name" value="Tscrpt_reg_LuxR_C"/>
</dbReference>
<evidence type="ECO:0000256" key="3">
    <source>
        <dbReference type="ARBA" id="ARBA00023125"/>
    </source>
</evidence>
<dbReference type="InterPro" id="IPR058245">
    <property type="entry name" value="NreC/VraR/RcsB-like_REC"/>
</dbReference>
<feature type="domain" description="HTH luxR-type" evidence="6">
    <location>
        <begin position="152"/>
        <end position="217"/>
    </location>
</feature>
<protein>
    <submittedName>
        <fullName evidence="8">DNA-binding response regulator</fullName>
    </submittedName>
</protein>
<dbReference type="AlphaFoldDB" id="A0A917XFJ4"/>
<feature type="modified residue" description="4-aspartylphosphate" evidence="5">
    <location>
        <position position="55"/>
    </location>
</feature>
<keyword evidence="1 5" id="KW-0597">Phosphoprotein</keyword>
<evidence type="ECO:0000313" key="8">
    <source>
        <dbReference type="EMBL" id="GGN20647.1"/>
    </source>
</evidence>
<dbReference type="SMART" id="SM00448">
    <property type="entry name" value="REC"/>
    <property type="match status" value="1"/>
</dbReference>
<dbReference type="SUPFAM" id="SSF52172">
    <property type="entry name" value="CheY-like"/>
    <property type="match status" value="1"/>
</dbReference>
<dbReference type="PROSITE" id="PS50110">
    <property type="entry name" value="RESPONSE_REGULATORY"/>
    <property type="match status" value="1"/>
</dbReference>
<keyword evidence="4" id="KW-0804">Transcription</keyword>
<keyword evidence="3 8" id="KW-0238">DNA-binding</keyword>
<gene>
    <name evidence="8" type="ORF">GCM10011578_051370</name>
</gene>
<dbReference type="PRINTS" id="PR00038">
    <property type="entry name" value="HTHLUXR"/>
</dbReference>
<dbReference type="SMART" id="SM00421">
    <property type="entry name" value="HTH_LUXR"/>
    <property type="match status" value="1"/>
</dbReference>
<dbReference type="InterPro" id="IPR001789">
    <property type="entry name" value="Sig_transdc_resp-reg_receiver"/>
</dbReference>
<dbReference type="Proteomes" id="UP000653411">
    <property type="component" value="Unassembled WGS sequence"/>
</dbReference>
<dbReference type="EMBL" id="BMML01000012">
    <property type="protein sequence ID" value="GGN20647.1"/>
    <property type="molecule type" value="Genomic_DNA"/>
</dbReference>
<dbReference type="Pfam" id="PF00196">
    <property type="entry name" value="GerE"/>
    <property type="match status" value="1"/>
</dbReference>
<dbReference type="CDD" id="cd06170">
    <property type="entry name" value="LuxR_C_like"/>
    <property type="match status" value="1"/>
</dbReference>
<dbReference type="PANTHER" id="PTHR43214:SF24">
    <property type="entry name" value="TRANSCRIPTIONAL REGULATORY PROTEIN NARL-RELATED"/>
    <property type="match status" value="1"/>
</dbReference>
<evidence type="ECO:0000256" key="4">
    <source>
        <dbReference type="ARBA" id="ARBA00023163"/>
    </source>
</evidence>
<evidence type="ECO:0000259" key="6">
    <source>
        <dbReference type="PROSITE" id="PS50043"/>
    </source>
</evidence>
<keyword evidence="9" id="KW-1185">Reference proteome</keyword>
<dbReference type="InterPro" id="IPR039420">
    <property type="entry name" value="WalR-like"/>
</dbReference>
<organism evidence="8 9">
    <name type="scientific">Streptomyces fuscichromogenes</name>
    <dbReference type="NCBI Taxonomy" id="1324013"/>
    <lineage>
        <taxon>Bacteria</taxon>
        <taxon>Bacillati</taxon>
        <taxon>Actinomycetota</taxon>
        <taxon>Actinomycetes</taxon>
        <taxon>Kitasatosporales</taxon>
        <taxon>Streptomycetaceae</taxon>
        <taxon>Streptomyces</taxon>
    </lineage>
</organism>
<accession>A0A917XFJ4</accession>
<evidence type="ECO:0000256" key="1">
    <source>
        <dbReference type="ARBA" id="ARBA00022553"/>
    </source>
</evidence>
<evidence type="ECO:0000256" key="5">
    <source>
        <dbReference type="PROSITE-ProRule" id="PRU00169"/>
    </source>
</evidence>
<dbReference type="GO" id="GO:0003677">
    <property type="term" value="F:DNA binding"/>
    <property type="evidence" value="ECO:0007669"/>
    <property type="project" value="UniProtKB-KW"/>
</dbReference>
<dbReference type="PANTHER" id="PTHR43214">
    <property type="entry name" value="TWO-COMPONENT RESPONSE REGULATOR"/>
    <property type="match status" value="1"/>
</dbReference>
<dbReference type="PROSITE" id="PS00622">
    <property type="entry name" value="HTH_LUXR_1"/>
    <property type="match status" value="1"/>
</dbReference>
<evidence type="ECO:0000313" key="9">
    <source>
        <dbReference type="Proteomes" id="UP000653411"/>
    </source>
</evidence>
<dbReference type="InterPro" id="IPR011006">
    <property type="entry name" value="CheY-like_superfamily"/>
</dbReference>
<dbReference type="CDD" id="cd17535">
    <property type="entry name" value="REC_NarL-like"/>
    <property type="match status" value="1"/>
</dbReference>
<dbReference type="Pfam" id="PF00072">
    <property type="entry name" value="Response_reg"/>
    <property type="match status" value="1"/>
</dbReference>
<dbReference type="GO" id="GO:0006355">
    <property type="term" value="P:regulation of DNA-templated transcription"/>
    <property type="evidence" value="ECO:0007669"/>
    <property type="project" value="InterPro"/>
</dbReference>
<evidence type="ECO:0000256" key="2">
    <source>
        <dbReference type="ARBA" id="ARBA00023015"/>
    </source>
</evidence>
<reference evidence="8" key="1">
    <citation type="journal article" date="2014" name="Int. J. Syst. Evol. Microbiol.">
        <title>Complete genome sequence of Corynebacterium casei LMG S-19264T (=DSM 44701T), isolated from a smear-ripened cheese.</title>
        <authorList>
            <consortium name="US DOE Joint Genome Institute (JGI-PGF)"/>
            <person name="Walter F."/>
            <person name="Albersmeier A."/>
            <person name="Kalinowski J."/>
            <person name="Ruckert C."/>
        </authorList>
    </citation>
    <scope>NUCLEOTIDE SEQUENCE</scope>
    <source>
        <strain evidence="8">CGMCC 4.7110</strain>
    </source>
</reference>